<feature type="region of interest" description="Disordered" evidence="1">
    <location>
        <begin position="241"/>
        <end position="266"/>
    </location>
</feature>
<reference evidence="2 3" key="1">
    <citation type="submission" date="2019-06" db="EMBL/GenBank/DDBJ databases">
        <title>Sequencing the genomes of 1000 actinobacteria strains.</title>
        <authorList>
            <person name="Klenk H.-P."/>
        </authorList>
    </citation>
    <scope>NUCLEOTIDE SEQUENCE [LARGE SCALE GENOMIC DNA]</scope>
    <source>
        <strain evidence="2 3">DSM 103495</strain>
    </source>
</reference>
<dbReference type="EMBL" id="VFPG01000001">
    <property type="protein sequence ID" value="TQM32738.1"/>
    <property type="molecule type" value="Genomic_DNA"/>
</dbReference>
<accession>A0A543FFU4</accession>
<proteinExistence type="predicted"/>
<gene>
    <name evidence="2" type="ORF">FB390_4434</name>
</gene>
<feature type="compositionally biased region" description="Acidic residues" evidence="1">
    <location>
        <begin position="257"/>
        <end position="266"/>
    </location>
</feature>
<sequence length="266" mass="29840">MNHRESDCFAWPPPTLLRCWRAKRVIRISADLLAVVHEALATIEHELPSHCELLWDRTPGVRRRNKKAGTDADKQDVADVWRPKPEAALSAYIAHELTLRLAGDRIAVNREVLILPTDPYGAGDRTDILIDTHTHADDVVDADPGHPIKLVIEVKGAWNVEVETAQETQLVQRYLPETDTDIGIYVVGWYPIGLWDAKADSRKTQAKKLDPDTLSGDLKAQAQRWSNESAVHVESVVMTIPRPYRPGVGQEATKPDESDDQDQQET</sequence>
<comment type="caution">
    <text evidence="2">The sequence shown here is derived from an EMBL/GenBank/DDBJ whole genome shotgun (WGS) entry which is preliminary data.</text>
</comment>
<organism evidence="2 3">
    <name type="scientific">Nocardia bhagyanarayanae</name>
    <dbReference type="NCBI Taxonomy" id="1215925"/>
    <lineage>
        <taxon>Bacteria</taxon>
        <taxon>Bacillati</taxon>
        <taxon>Actinomycetota</taxon>
        <taxon>Actinomycetes</taxon>
        <taxon>Mycobacteriales</taxon>
        <taxon>Nocardiaceae</taxon>
        <taxon>Nocardia</taxon>
    </lineage>
</organism>
<evidence type="ECO:0000256" key="1">
    <source>
        <dbReference type="SAM" id="MobiDB-lite"/>
    </source>
</evidence>
<keyword evidence="3" id="KW-1185">Reference proteome</keyword>
<dbReference type="RefSeq" id="WP_141810605.1">
    <property type="nucleotide sequence ID" value="NZ_VFPG01000001.1"/>
</dbReference>
<dbReference type="Proteomes" id="UP000316331">
    <property type="component" value="Unassembled WGS sequence"/>
</dbReference>
<dbReference type="AlphaFoldDB" id="A0A543FFU4"/>
<protein>
    <submittedName>
        <fullName evidence="2">Uncharacterized protein</fullName>
    </submittedName>
</protein>
<evidence type="ECO:0000313" key="3">
    <source>
        <dbReference type="Proteomes" id="UP000316331"/>
    </source>
</evidence>
<name>A0A543FFU4_9NOCA</name>
<dbReference type="OrthoDB" id="568465at2"/>
<evidence type="ECO:0000313" key="2">
    <source>
        <dbReference type="EMBL" id="TQM32738.1"/>
    </source>
</evidence>